<dbReference type="GO" id="GO:0003924">
    <property type="term" value="F:GTPase activity"/>
    <property type="evidence" value="ECO:0007669"/>
    <property type="project" value="InterPro"/>
</dbReference>
<dbReference type="GO" id="GO:0005525">
    <property type="term" value="F:GTP binding"/>
    <property type="evidence" value="ECO:0007669"/>
    <property type="project" value="UniProtKB-KW"/>
</dbReference>
<evidence type="ECO:0000313" key="4">
    <source>
        <dbReference type="Proteomes" id="UP000237105"/>
    </source>
</evidence>
<dbReference type="InterPro" id="IPR027417">
    <property type="entry name" value="P-loop_NTPase"/>
</dbReference>
<keyword evidence="1" id="KW-0547">Nucleotide-binding</keyword>
<sequence>MNPSSQDDRKFYGFWVLLETILKRKKNKVYILSAKSLGKGFNMEAIEYKDISFAVCDVGGQDNLLCLISFFFVYIYTHVHVCLYKYIDTHTRYCQGFHSPVKKMQKVVIFLLNSFS</sequence>
<dbReference type="EMBL" id="JXTB01000031">
    <property type="protein sequence ID" value="PON73964.1"/>
    <property type="molecule type" value="Genomic_DNA"/>
</dbReference>
<dbReference type="AlphaFoldDB" id="A0A2P5DL01"/>
<dbReference type="Proteomes" id="UP000237105">
    <property type="component" value="Unassembled WGS sequence"/>
</dbReference>
<dbReference type="InterPro" id="IPR006689">
    <property type="entry name" value="Small_GTPase_ARF/SAR"/>
</dbReference>
<dbReference type="Gene3D" id="3.40.50.300">
    <property type="entry name" value="P-loop containing nucleotide triphosphate hydrolases"/>
    <property type="match status" value="1"/>
</dbReference>
<evidence type="ECO:0000313" key="3">
    <source>
        <dbReference type="EMBL" id="PON73964.1"/>
    </source>
</evidence>
<dbReference type="Pfam" id="PF00025">
    <property type="entry name" value="Arf"/>
    <property type="match status" value="1"/>
</dbReference>
<accession>A0A2P5DL01</accession>
<keyword evidence="4" id="KW-1185">Reference proteome</keyword>
<proteinExistence type="predicted"/>
<comment type="caution">
    <text evidence="3">The sequence shown here is derived from an EMBL/GenBank/DDBJ whole genome shotgun (WGS) entry which is preliminary data.</text>
</comment>
<evidence type="ECO:0000256" key="2">
    <source>
        <dbReference type="ARBA" id="ARBA00023134"/>
    </source>
</evidence>
<gene>
    <name evidence="3" type="ORF">PanWU01x14_055140</name>
</gene>
<organism evidence="3 4">
    <name type="scientific">Parasponia andersonii</name>
    <name type="common">Sponia andersonii</name>
    <dbReference type="NCBI Taxonomy" id="3476"/>
    <lineage>
        <taxon>Eukaryota</taxon>
        <taxon>Viridiplantae</taxon>
        <taxon>Streptophyta</taxon>
        <taxon>Embryophyta</taxon>
        <taxon>Tracheophyta</taxon>
        <taxon>Spermatophyta</taxon>
        <taxon>Magnoliopsida</taxon>
        <taxon>eudicotyledons</taxon>
        <taxon>Gunneridae</taxon>
        <taxon>Pentapetalae</taxon>
        <taxon>rosids</taxon>
        <taxon>fabids</taxon>
        <taxon>Rosales</taxon>
        <taxon>Cannabaceae</taxon>
        <taxon>Parasponia</taxon>
    </lineage>
</organism>
<evidence type="ECO:0000256" key="1">
    <source>
        <dbReference type="ARBA" id="ARBA00022741"/>
    </source>
</evidence>
<keyword evidence="2" id="KW-0342">GTP-binding</keyword>
<reference evidence="4" key="1">
    <citation type="submission" date="2016-06" db="EMBL/GenBank/DDBJ databases">
        <title>Parallel loss of symbiosis genes in relatives of nitrogen-fixing non-legume Parasponia.</title>
        <authorList>
            <person name="Van Velzen R."/>
            <person name="Holmer R."/>
            <person name="Bu F."/>
            <person name="Rutten L."/>
            <person name="Van Zeijl A."/>
            <person name="Liu W."/>
            <person name="Santuari L."/>
            <person name="Cao Q."/>
            <person name="Sharma T."/>
            <person name="Shen D."/>
            <person name="Roswanjaya Y."/>
            <person name="Wardhani T."/>
            <person name="Kalhor M.S."/>
            <person name="Jansen J."/>
            <person name="Van den Hoogen J."/>
            <person name="Gungor B."/>
            <person name="Hartog M."/>
            <person name="Hontelez J."/>
            <person name="Verver J."/>
            <person name="Yang W.-C."/>
            <person name="Schijlen E."/>
            <person name="Repin R."/>
            <person name="Schilthuizen M."/>
            <person name="Schranz E."/>
            <person name="Heidstra R."/>
            <person name="Miyata K."/>
            <person name="Fedorova E."/>
            <person name="Kohlen W."/>
            <person name="Bisseling T."/>
            <person name="Smit S."/>
            <person name="Geurts R."/>
        </authorList>
    </citation>
    <scope>NUCLEOTIDE SEQUENCE [LARGE SCALE GENOMIC DNA]</scope>
    <source>
        <strain evidence="4">cv. WU1-14</strain>
    </source>
</reference>
<name>A0A2P5DL01_PARAD</name>
<protein>
    <submittedName>
        <fullName evidence="3">Small GTPase superfamily, ARF/SAR type</fullName>
    </submittedName>
</protein>